<accession>A0A1J4K063</accession>
<dbReference type="InterPro" id="IPR004181">
    <property type="entry name" value="Znf_MIZ"/>
</dbReference>
<dbReference type="GO" id="GO:0008270">
    <property type="term" value="F:zinc ion binding"/>
    <property type="evidence" value="ECO:0007669"/>
    <property type="project" value="UniProtKB-KW"/>
</dbReference>
<keyword evidence="3" id="KW-0862">Zinc</keyword>
<feature type="domain" description="SP-RING-type" evidence="5">
    <location>
        <begin position="184"/>
        <end position="273"/>
    </location>
</feature>
<dbReference type="CDD" id="cd16650">
    <property type="entry name" value="SP-RING_PIAS-like"/>
    <property type="match status" value="1"/>
</dbReference>
<dbReference type="Pfam" id="PF02891">
    <property type="entry name" value="zf-MIZ"/>
    <property type="match status" value="1"/>
</dbReference>
<reference evidence="6" key="1">
    <citation type="submission" date="2016-10" db="EMBL/GenBank/DDBJ databases">
        <authorList>
            <person name="Benchimol M."/>
            <person name="Almeida L.G."/>
            <person name="Vasconcelos A.T."/>
            <person name="Perreira-Neves A."/>
            <person name="Rosa I.A."/>
            <person name="Tasca T."/>
            <person name="Bogo M.R."/>
            <person name="de Souza W."/>
        </authorList>
    </citation>
    <scope>NUCLEOTIDE SEQUENCE [LARGE SCALE GENOMIC DNA]</scope>
    <source>
        <strain evidence="6">K</strain>
    </source>
</reference>
<evidence type="ECO:0000259" key="5">
    <source>
        <dbReference type="PROSITE" id="PS51044"/>
    </source>
</evidence>
<gene>
    <name evidence="6" type="ORF">TRFO_27825</name>
</gene>
<dbReference type="PANTHER" id="PTHR10782">
    <property type="entry name" value="ZINC FINGER MIZ DOMAIN-CONTAINING PROTEIN"/>
    <property type="match status" value="1"/>
</dbReference>
<dbReference type="InterPro" id="IPR013083">
    <property type="entry name" value="Znf_RING/FYVE/PHD"/>
</dbReference>
<name>A0A1J4K063_9EUKA</name>
<dbReference type="PANTHER" id="PTHR10782:SF4">
    <property type="entry name" value="TONALLI, ISOFORM E"/>
    <property type="match status" value="1"/>
</dbReference>
<dbReference type="Proteomes" id="UP000179807">
    <property type="component" value="Unassembled WGS sequence"/>
</dbReference>
<dbReference type="OrthoDB" id="28127at2759"/>
<dbReference type="Gene3D" id="3.30.40.10">
    <property type="entry name" value="Zinc/RING finger domain, C3HC4 (zinc finger)"/>
    <property type="match status" value="1"/>
</dbReference>
<keyword evidence="2 4" id="KW-0863">Zinc-finger</keyword>
<sequence>MFFGYGDSTGSFKRKKGTRVARLLQNPSQNQTQSFIPQIDNQSLSSFPNFTQQYRFSQPMVHNTSSEYTHFHVPVIGQVFNNQICFRLSTRLPTLYCPFSFTPSSGHRAVLSCVPHDIILPFVLNDIPFSYNGCDIDLTDHLREGENHFAFNTMAIQCEVMASVQWRFPENLDGFVQKIINEFPSMEMQPTSQFLSEIDPILKNRMQYPGRGMNCSHCQCFDLKNFLEYSRNTGNWNCPICGKVLDFNELRYDPSFIKKCDAVFAYDDFIDNDCMNGMFL</sequence>
<keyword evidence="1" id="KW-0479">Metal-binding</keyword>
<evidence type="ECO:0000256" key="2">
    <source>
        <dbReference type="ARBA" id="ARBA00022771"/>
    </source>
</evidence>
<dbReference type="GO" id="GO:0000785">
    <property type="term" value="C:chromatin"/>
    <property type="evidence" value="ECO:0007669"/>
    <property type="project" value="TreeGrafter"/>
</dbReference>
<evidence type="ECO:0000256" key="1">
    <source>
        <dbReference type="ARBA" id="ARBA00022723"/>
    </source>
</evidence>
<comment type="caution">
    <text evidence="6">The sequence shown here is derived from an EMBL/GenBank/DDBJ whole genome shotgun (WGS) entry which is preliminary data.</text>
</comment>
<dbReference type="GO" id="GO:0016925">
    <property type="term" value="P:protein sumoylation"/>
    <property type="evidence" value="ECO:0007669"/>
    <property type="project" value="TreeGrafter"/>
</dbReference>
<evidence type="ECO:0000256" key="3">
    <source>
        <dbReference type="ARBA" id="ARBA00022833"/>
    </source>
</evidence>
<dbReference type="AlphaFoldDB" id="A0A1J4K063"/>
<dbReference type="RefSeq" id="XP_068357755.1">
    <property type="nucleotide sequence ID" value="XM_068505791.1"/>
</dbReference>
<dbReference type="PROSITE" id="PS51044">
    <property type="entry name" value="ZF_SP_RING"/>
    <property type="match status" value="1"/>
</dbReference>
<evidence type="ECO:0000313" key="7">
    <source>
        <dbReference type="Proteomes" id="UP000179807"/>
    </source>
</evidence>
<evidence type="ECO:0000313" key="6">
    <source>
        <dbReference type="EMBL" id="OHT04619.1"/>
    </source>
</evidence>
<dbReference type="GeneID" id="94840495"/>
<dbReference type="GO" id="GO:0061665">
    <property type="term" value="F:SUMO ligase activity"/>
    <property type="evidence" value="ECO:0007669"/>
    <property type="project" value="TreeGrafter"/>
</dbReference>
<organism evidence="6 7">
    <name type="scientific">Tritrichomonas foetus</name>
    <dbReference type="NCBI Taxonomy" id="1144522"/>
    <lineage>
        <taxon>Eukaryota</taxon>
        <taxon>Metamonada</taxon>
        <taxon>Parabasalia</taxon>
        <taxon>Tritrichomonadida</taxon>
        <taxon>Tritrichomonadidae</taxon>
        <taxon>Tritrichomonas</taxon>
    </lineage>
</organism>
<dbReference type="VEuPathDB" id="TrichDB:TRFO_27825"/>
<proteinExistence type="predicted"/>
<keyword evidence="7" id="KW-1185">Reference proteome</keyword>
<protein>
    <submittedName>
        <fullName evidence="6">MIZ zinc finger family protein</fullName>
    </submittedName>
</protein>
<dbReference type="EMBL" id="MLAK01000786">
    <property type="protein sequence ID" value="OHT04619.1"/>
    <property type="molecule type" value="Genomic_DNA"/>
</dbReference>
<evidence type="ECO:0000256" key="4">
    <source>
        <dbReference type="PROSITE-ProRule" id="PRU00452"/>
    </source>
</evidence>